<dbReference type="RefSeq" id="WP_150644060.1">
    <property type="nucleotide sequence ID" value="NZ_CABVHQ010000049.1"/>
</dbReference>
<accession>A0A5E7DXF7</accession>
<reference evidence="2 3" key="1">
    <citation type="submission" date="2019-09" db="EMBL/GenBank/DDBJ databases">
        <authorList>
            <person name="Chandra G."/>
            <person name="Truman W A."/>
        </authorList>
    </citation>
    <scope>NUCLEOTIDE SEQUENCE [LARGE SCALE GENOMIC DNA]</scope>
    <source>
        <strain evidence="2">PS691</strain>
    </source>
</reference>
<proteinExistence type="predicted"/>
<dbReference type="AlphaFoldDB" id="A0A5E7DXF7"/>
<dbReference type="Pfam" id="PF13577">
    <property type="entry name" value="SnoaL_4"/>
    <property type="match status" value="1"/>
</dbReference>
<dbReference type="EMBL" id="CABVHQ010000049">
    <property type="protein sequence ID" value="VVO21276.1"/>
    <property type="molecule type" value="Genomic_DNA"/>
</dbReference>
<dbReference type="InterPro" id="IPR032710">
    <property type="entry name" value="NTF2-like_dom_sf"/>
</dbReference>
<dbReference type="Proteomes" id="UP000337909">
    <property type="component" value="Unassembled WGS sequence"/>
</dbReference>
<sequence length="175" mass="19725">MNSKSDQEILEQVEAKQALHSLNARFARALDRMDRCLMVSLWTDDARVDCGAHQGSAKGFVVAVTTPDEALERSFTSISNEYFEVTGSTAIGEVYMINISTVIEEGKKVDRLIGGRYLDSYRQEDGQWKIAKRVFVHDWNMTQPTTTVWDEGLFGLITLRGKRDQSDPVYALLGQ</sequence>
<protein>
    <recommendedName>
        <fullName evidence="1">SnoaL-like domain-containing protein</fullName>
    </recommendedName>
</protein>
<evidence type="ECO:0000259" key="1">
    <source>
        <dbReference type="Pfam" id="PF13577"/>
    </source>
</evidence>
<dbReference type="Gene3D" id="3.10.450.50">
    <property type="match status" value="1"/>
</dbReference>
<dbReference type="SUPFAM" id="SSF54427">
    <property type="entry name" value="NTF2-like"/>
    <property type="match status" value="1"/>
</dbReference>
<feature type="domain" description="SnoaL-like" evidence="1">
    <location>
        <begin position="12"/>
        <end position="133"/>
    </location>
</feature>
<dbReference type="CDD" id="cd00531">
    <property type="entry name" value="NTF2_like"/>
    <property type="match status" value="1"/>
</dbReference>
<name>A0A5E7DXF7_PSEFL</name>
<dbReference type="OrthoDB" id="7605094at2"/>
<gene>
    <name evidence="2" type="ORF">PS691_04208</name>
</gene>
<dbReference type="InterPro" id="IPR037401">
    <property type="entry name" value="SnoaL-like"/>
</dbReference>
<evidence type="ECO:0000313" key="3">
    <source>
        <dbReference type="Proteomes" id="UP000337909"/>
    </source>
</evidence>
<organism evidence="2 3">
    <name type="scientific">Pseudomonas fluorescens</name>
    <dbReference type="NCBI Taxonomy" id="294"/>
    <lineage>
        <taxon>Bacteria</taxon>
        <taxon>Pseudomonadati</taxon>
        <taxon>Pseudomonadota</taxon>
        <taxon>Gammaproteobacteria</taxon>
        <taxon>Pseudomonadales</taxon>
        <taxon>Pseudomonadaceae</taxon>
        <taxon>Pseudomonas</taxon>
    </lineage>
</organism>
<evidence type="ECO:0000313" key="2">
    <source>
        <dbReference type="EMBL" id="VVO21276.1"/>
    </source>
</evidence>